<dbReference type="EC" id="2.7.13.3" evidence="3"/>
<evidence type="ECO:0000313" key="16">
    <source>
        <dbReference type="EMBL" id="PCJ26383.1"/>
    </source>
</evidence>
<dbReference type="InterPro" id="IPR003660">
    <property type="entry name" value="HAMP_dom"/>
</dbReference>
<keyword evidence="4" id="KW-1003">Cell membrane</keyword>
<gene>
    <name evidence="16" type="ORF">COA96_05105</name>
</gene>
<dbReference type="InterPro" id="IPR004358">
    <property type="entry name" value="Sig_transdc_His_kin-like_C"/>
</dbReference>
<dbReference type="PANTHER" id="PTHR43547:SF2">
    <property type="entry name" value="HYBRID SIGNAL TRANSDUCTION HISTIDINE KINASE C"/>
    <property type="match status" value="1"/>
</dbReference>
<evidence type="ECO:0000256" key="11">
    <source>
        <dbReference type="ARBA" id="ARBA00023136"/>
    </source>
</evidence>
<dbReference type="InterPro" id="IPR036097">
    <property type="entry name" value="HisK_dim/P_sf"/>
</dbReference>
<dbReference type="SUPFAM" id="SSF55874">
    <property type="entry name" value="ATPase domain of HSP90 chaperone/DNA topoisomerase II/histidine kinase"/>
    <property type="match status" value="1"/>
</dbReference>
<evidence type="ECO:0000256" key="9">
    <source>
        <dbReference type="ARBA" id="ARBA00022840"/>
    </source>
</evidence>
<keyword evidence="11 13" id="KW-0472">Membrane</keyword>
<keyword evidence="10" id="KW-0902">Two-component regulatory system</keyword>
<feature type="coiled-coil region" evidence="12">
    <location>
        <begin position="308"/>
        <end position="335"/>
    </location>
</feature>
<dbReference type="Gene3D" id="1.10.287.130">
    <property type="match status" value="1"/>
</dbReference>
<dbReference type="Gene3D" id="6.10.340.10">
    <property type="match status" value="1"/>
</dbReference>
<keyword evidence="6" id="KW-0808">Transferase</keyword>
<proteinExistence type="predicted"/>
<keyword evidence="13" id="KW-0812">Transmembrane</keyword>
<dbReference type="FunFam" id="3.30.565.10:FF:000023">
    <property type="entry name" value="PAS domain-containing sensor histidine kinase"/>
    <property type="match status" value="1"/>
</dbReference>
<dbReference type="InterPro" id="IPR005467">
    <property type="entry name" value="His_kinase_dom"/>
</dbReference>
<dbReference type="GO" id="GO:0000155">
    <property type="term" value="F:phosphorelay sensor kinase activity"/>
    <property type="evidence" value="ECO:0007669"/>
    <property type="project" value="InterPro"/>
</dbReference>
<keyword evidence="8 16" id="KW-0418">Kinase</keyword>
<sequence>MFKTLFAKISLSLLAIFIVLGGLLVSRIDNSAQAFQEETLQKLHLELAKNIVKDSPLWLEGDIDQSTIEDAFHMMMLLGPAIELYIISPDGNIMNYSDPEGTVVRDVVSMEPVLRLLADNTMLPILGDDPRSTDIQKIFSVAPIYANDTAVELLNSALPMAYLYIIIGGENYDSVVDMLSSSRIASLGLSTLAAGLLFFLLVLLLLFFFMTRPIRKLADAMTTFRDDSFLQKPTALLPPGDEKDELHRLATIFDEMAERIVLQFNEMIKTRQLRQELVTHISHDLKTPLASVKGYLESWQINYDTQSREDAQHLIETATKNCEQLECMVEDLFELSRLEADDIQSIFEAFPLEELVDDIVQKLHIKAEQKNIQIINEADTSLPFVFADVKQLNRIFNNLLDNAIRHSKEGSQIQISIKPNVAKDQNFTSLEIKISDSGSGIPAGELAQLFEPYFRASNQDKHYQQGSGLGLAITKRLLALHGSKIRVESQEGVGSVFSFSLPVAKNS</sequence>
<comment type="caution">
    <text evidence="16">The sequence shown here is derived from an EMBL/GenBank/DDBJ whole genome shotgun (WGS) entry which is preliminary data.</text>
</comment>
<dbReference type="GO" id="GO:0005886">
    <property type="term" value="C:plasma membrane"/>
    <property type="evidence" value="ECO:0007669"/>
    <property type="project" value="UniProtKB-SubCell"/>
</dbReference>
<dbReference type="PROSITE" id="PS50109">
    <property type="entry name" value="HIS_KIN"/>
    <property type="match status" value="1"/>
</dbReference>
<dbReference type="PANTHER" id="PTHR43547">
    <property type="entry name" value="TWO-COMPONENT HISTIDINE KINASE"/>
    <property type="match status" value="1"/>
</dbReference>
<feature type="domain" description="Histidine kinase" evidence="14">
    <location>
        <begin position="280"/>
        <end position="505"/>
    </location>
</feature>
<evidence type="ECO:0000256" key="3">
    <source>
        <dbReference type="ARBA" id="ARBA00012438"/>
    </source>
</evidence>
<dbReference type="Pfam" id="PF00512">
    <property type="entry name" value="HisKA"/>
    <property type="match status" value="1"/>
</dbReference>
<comment type="catalytic activity">
    <reaction evidence="1">
        <text>ATP + protein L-histidine = ADP + protein N-phospho-L-histidine.</text>
        <dbReference type="EC" id="2.7.13.3"/>
    </reaction>
</comment>
<dbReference type="PROSITE" id="PS50885">
    <property type="entry name" value="HAMP"/>
    <property type="match status" value="1"/>
</dbReference>
<name>A0A2A5B4B7_9GAMM</name>
<feature type="domain" description="HAMP" evidence="15">
    <location>
        <begin position="208"/>
        <end position="265"/>
    </location>
</feature>
<dbReference type="InterPro" id="IPR003661">
    <property type="entry name" value="HisK_dim/P_dom"/>
</dbReference>
<dbReference type="CDD" id="cd00082">
    <property type="entry name" value="HisKA"/>
    <property type="match status" value="1"/>
</dbReference>
<evidence type="ECO:0000256" key="12">
    <source>
        <dbReference type="SAM" id="Coils"/>
    </source>
</evidence>
<evidence type="ECO:0000256" key="5">
    <source>
        <dbReference type="ARBA" id="ARBA00022553"/>
    </source>
</evidence>
<evidence type="ECO:0000256" key="7">
    <source>
        <dbReference type="ARBA" id="ARBA00022741"/>
    </source>
</evidence>
<evidence type="ECO:0000256" key="8">
    <source>
        <dbReference type="ARBA" id="ARBA00022777"/>
    </source>
</evidence>
<keyword evidence="7" id="KW-0547">Nucleotide-binding</keyword>
<dbReference type="Proteomes" id="UP000218327">
    <property type="component" value="Unassembled WGS sequence"/>
</dbReference>
<feature type="transmembrane region" description="Helical" evidence="13">
    <location>
        <begin position="187"/>
        <end position="209"/>
    </location>
</feature>
<evidence type="ECO:0000256" key="10">
    <source>
        <dbReference type="ARBA" id="ARBA00023012"/>
    </source>
</evidence>
<dbReference type="Pfam" id="PF02518">
    <property type="entry name" value="HATPase_c"/>
    <property type="match status" value="1"/>
</dbReference>
<keyword evidence="12" id="KW-0175">Coiled coil</keyword>
<evidence type="ECO:0000256" key="4">
    <source>
        <dbReference type="ARBA" id="ARBA00022475"/>
    </source>
</evidence>
<dbReference type="InterPro" id="IPR003594">
    <property type="entry name" value="HATPase_dom"/>
</dbReference>
<evidence type="ECO:0000256" key="1">
    <source>
        <dbReference type="ARBA" id="ARBA00000085"/>
    </source>
</evidence>
<evidence type="ECO:0000256" key="6">
    <source>
        <dbReference type="ARBA" id="ARBA00022679"/>
    </source>
</evidence>
<dbReference type="SMART" id="SM00388">
    <property type="entry name" value="HisKA"/>
    <property type="match status" value="1"/>
</dbReference>
<dbReference type="Pfam" id="PF00672">
    <property type="entry name" value="HAMP"/>
    <property type="match status" value="1"/>
</dbReference>
<reference evidence="17" key="1">
    <citation type="submission" date="2017-08" db="EMBL/GenBank/DDBJ databases">
        <title>A dynamic microbial community with high functional redundancy inhabits the cold, oxic subseafloor aquifer.</title>
        <authorList>
            <person name="Tully B.J."/>
            <person name="Wheat C.G."/>
            <person name="Glazer B.T."/>
            <person name="Huber J.A."/>
        </authorList>
    </citation>
    <scope>NUCLEOTIDE SEQUENCE [LARGE SCALE GENOMIC DNA]</scope>
</reference>
<evidence type="ECO:0000256" key="13">
    <source>
        <dbReference type="SAM" id="Phobius"/>
    </source>
</evidence>
<dbReference type="AlphaFoldDB" id="A0A2A5B4B7"/>
<dbReference type="CDD" id="cd06225">
    <property type="entry name" value="HAMP"/>
    <property type="match status" value="1"/>
</dbReference>
<dbReference type="PRINTS" id="PR00344">
    <property type="entry name" value="BCTRLSENSOR"/>
</dbReference>
<dbReference type="GO" id="GO:0005524">
    <property type="term" value="F:ATP binding"/>
    <property type="evidence" value="ECO:0007669"/>
    <property type="project" value="UniProtKB-KW"/>
</dbReference>
<accession>A0A2A5B4B7</accession>
<evidence type="ECO:0000256" key="2">
    <source>
        <dbReference type="ARBA" id="ARBA00004236"/>
    </source>
</evidence>
<comment type="subcellular location">
    <subcellularLocation>
        <location evidence="2">Cell membrane</location>
    </subcellularLocation>
</comment>
<dbReference type="SUPFAM" id="SSF47384">
    <property type="entry name" value="Homodimeric domain of signal transducing histidine kinase"/>
    <property type="match status" value="1"/>
</dbReference>
<evidence type="ECO:0000259" key="14">
    <source>
        <dbReference type="PROSITE" id="PS50109"/>
    </source>
</evidence>
<dbReference type="InterPro" id="IPR036890">
    <property type="entry name" value="HATPase_C_sf"/>
</dbReference>
<dbReference type="Gene3D" id="3.30.565.10">
    <property type="entry name" value="Histidine kinase-like ATPase, C-terminal domain"/>
    <property type="match status" value="1"/>
</dbReference>
<keyword evidence="13" id="KW-1133">Transmembrane helix</keyword>
<evidence type="ECO:0000259" key="15">
    <source>
        <dbReference type="PROSITE" id="PS50885"/>
    </source>
</evidence>
<dbReference type="SMART" id="SM00387">
    <property type="entry name" value="HATPase_c"/>
    <property type="match status" value="1"/>
</dbReference>
<dbReference type="EMBL" id="NVVJ01000011">
    <property type="protein sequence ID" value="PCJ26383.1"/>
    <property type="molecule type" value="Genomic_DNA"/>
</dbReference>
<keyword evidence="9" id="KW-0067">ATP-binding</keyword>
<dbReference type="SMART" id="SM00304">
    <property type="entry name" value="HAMP"/>
    <property type="match status" value="1"/>
</dbReference>
<keyword evidence="5" id="KW-0597">Phosphoprotein</keyword>
<organism evidence="16 17">
    <name type="scientific">SAR86 cluster bacterium</name>
    <dbReference type="NCBI Taxonomy" id="2030880"/>
    <lineage>
        <taxon>Bacteria</taxon>
        <taxon>Pseudomonadati</taxon>
        <taxon>Pseudomonadota</taxon>
        <taxon>Gammaproteobacteria</taxon>
        <taxon>SAR86 cluster</taxon>
    </lineage>
</organism>
<evidence type="ECO:0000313" key="17">
    <source>
        <dbReference type="Proteomes" id="UP000218327"/>
    </source>
</evidence>
<protein>
    <recommendedName>
        <fullName evidence="3">histidine kinase</fullName>
        <ecNumber evidence="3">2.7.13.3</ecNumber>
    </recommendedName>
</protein>